<dbReference type="InterPro" id="IPR011889">
    <property type="entry name" value="Liste_lipo_26"/>
</dbReference>
<protein>
    <submittedName>
        <fullName evidence="1">DUF285 domain-containing protein</fullName>
    </submittedName>
</protein>
<sequence length="314" mass="34923">MTVDSGELSNSGYPVDIFNQTKKIVFNEGVKAPSNSNYLFSSTPFPILETVEGTLDTSNVISMNQMFSSSKITSFEGISDWDVSNVTSLNLTFAASSFTSLDLSNWDTSSVVSMYGTFLSFNSPTLNISNWNTSNVTDMNQMFSNSKLISLDLNNWDTSNVTNMARMFYSTALTSLDLSKWNTSNVTSTQNMFYNSTIESLNLLNWDTSKVLTMSGMFDLTYYLNEITLGKLSKFNTTVNLPINAVPAENVSYTTLWVQSDPNEVDNYYADSLGFMKKYDGSFPGTYRREIAKTIGGNITVNYKDTDGVYLSST</sequence>
<feature type="non-terminal residue" evidence="1">
    <location>
        <position position="1"/>
    </location>
</feature>
<dbReference type="InterPro" id="IPR005046">
    <property type="entry name" value="DUF285"/>
</dbReference>
<dbReference type="EMBL" id="JAHUZB010000024">
    <property type="protein sequence ID" value="MBV7392550.1"/>
    <property type="molecule type" value="Genomic_DNA"/>
</dbReference>
<proteinExistence type="predicted"/>
<name>A0ABS6TIC3_9ENTE</name>
<comment type="caution">
    <text evidence="1">The sequence shown here is derived from an EMBL/GenBank/DDBJ whole genome shotgun (WGS) entry which is preliminary data.</text>
</comment>
<dbReference type="Pfam" id="PF03382">
    <property type="entry name" value="DUF285"/>
    <property type="match status" value="1"/>
</dbReference>
<dbReference type="Proteomes" id="UP000774130">
    <property type="component" value="Unassembled WGS sequence"/>
</dbReference>
<dbReference type="NCBIfam" id="TIGR02167">
    <property type="entry name" value="Liste_lipo_26"/>
    <property type="match status" value="5"/>
</dbReference>
<organism evidence="1 2">
    <name type="scientific">Enterococcus alishanensis</name>
    <dbReference type="NCBI Taxonomy" id="1303817"/>
    <lineage>
        <taxon>Bacteria</taxon>
        <taxon>Bacillati</taxon>
        <taxon>Bacillota</taxon>
        <taxon>Bacilli</taxon>
        <taxon>Lactobacillales</taxon>
        <taxon>Enterococcaceae</taxon>
        <taxon>Enterococcus</taxon>
    </lineage>
</organism>
<evidence type="ECO:0000313" key="1">
    <source>
        <dbReference type="EMBL" id="MBV7392550.1"/>
    </source>
</evidence>
<evidence type="ECO:0000313" key="2">
    <source>
        <dbReference type="Proteomes" id="UP000774130"/>
    </source>
</evidence>
<dbReference type="RefSeq" id="WP_218327763.1">
    <property type="nucleotide sequence ID" value="NZ_JAHUZB010000024.1"/>
</dbReference>
<keyword evidence="2" id="KW-1185">Reference proteome</keyword>
<accession>A0ABS6TIC3</accession>
<gene>
    <name evidence="1" type="ORF">KUA55_18060</name>
</gene>
<reference evidence="1 2" key="1">
    <citation type="submission" date="2021-06" db="EMBL/GenBank/DDBJ databases">
        <title>Enterococcus alishanensis sp. nov., a novel lactic acid bacterium isolated from fresh coffee beans.</title>
        <authorList>
            <person name="Chen Y.-S."/>
        </authorList>
    </citation>
    <scope>NUCLEOTIDE SEQUENCE [LARGE SCALE GENOMIC DNA]</scope>
    <source>
        <strain evidence="1 2">ALS3</strain>
    </source>
</reference>